<dbReference type="InterPro" id="IPR018721">
    <property type="entry name" value="DUF2252"/>
</dbReference>
<gene>
    <name evidence="1" type="ORF">AUP42_00245</name>
</gene>
<dbReference type="Proteomes" id="UP000076335">
    <property type="component" value="Unassembled WGS sequence"/>
</dbReference>
<name>A0A154LC14_9PROT</name>
<dbReference type="Pfam" id="PF10009">
    <property type="entry name" value="DUF2252"/>
    <property type="match status" value="2"/>
</dbReference>
<dbReference type="PANTHER" id="PTHR39441">
    <property type="entry name" value="DUF2252 DOMAIN-CONTAINING PROTEIN"/>
    <property type="match status" value="1"/>
</dbReference>
<dbReference type="PANTHER" id="PTHR39441:SF1">
    <property type="entry name" value="DUF2252 DOMAIN-CONTAINING PROTEIN"/>
    <property type="match status" value="1"/>
</dbReference>
<sequence>MILSGTLHPALSGKEAEMSIVSASRNNLIARELKRVDGRTPRARTKLAKHQKMAANPFRFLRGAAQMFYGDLKSGRIVLPESLTDKRLITAIMGDCHLVNFGLLTEDGSHGDDVIFCPNDFDDACFGLASWDLARFCTSLFLACDYVDGLTNDDYDSDEMNDLSGLEAASQKDAKKAADAFLKSYRKTLEKIVSDPDHRRSAVLKFSKGHILEAARDKALKRAAGGKKFETKSALGKAVELTDGTLRFRDLPERYKRLDAATMSEIRRVFRPYVDDSILDIVLRVGAGTGSVNMDRFYLLVGPDEVDGPEDLPLCHIVEIKQQREAAPIHHFPDISPNNRLNPAHLSVDCQRVMQRRPDLVLDEVVWRDDHWLVRSRHHARVGLDPEDICLATKNPGKALKQYARSCGSALALAHARGDIRSTRFEETMIRALDRDAEGLVAAAEGYADQTMCDCLALQKMVMPPLLS</sequence>
<evidence type="ECO:0000313" key="2">
    <source>
        <dbReference type="Proteomes" id="UP000076335"/>
    </source>
</evidence>
<proteinExistence type="predicted"/>
<dbReference type="AlphaFoldDB" id="A0A154LC14"/>
<reference evidence="1 2" key="1">
    <citation type="submission" date="2015-12" db="EMBL/GenBank/DDBJ databases">
        <title>Genome sequence of Thalassospira lucentensis MCCC 1A02072.</title>
        <authorList>
            <person name="Lu L."/>
            <person name="Lai Q."/>
            <person name="Shao Z."/>
            <person name="Qian P."/>
        </authorList>
    </citation>
    <scope>NUCLEOTIDE SEQUENCE [LARGE SCALE GENOMIC DNA]</scope>
    <source>
        <strain evidence="1 2">MCCC 1A02072</strain>
    </source>
</reference>
<evidence type="ECO:0008006" key="3">
    <source>
        <dbReference type="Google" id="ProtNLM"/>
    </source>
</evidence>
<accession>A0A154LC14</accession>
<comment type="caution">
    <text evidence="1">The sequence shown here is derived from an EMBL/GenBank/DDBJ whole genome shotgun (WGS) entry which is preliminary data.</text>
</comment>
<organism evidence="1 2">
    <name type="scientific">Thalassospira lucentensis</name>
    <dbReference type="NCBI Taxonomy" id="168935"/>
    <lineage>
        <taxon>Bacteria</taxon>
        <taxon>Pseudomonadati</taxon>
        <taxon>Pseudomonadota</taxon>
        <taxon>Alphaproteobacteria</taxon>
        <taxon>Rhodospirillales</taxon>
        <taxon>Thalassospiraceae</taxon>
        <taxon>Thalassospira</taxon>
    </lineage>
</organism>
<protein>
    <recommendedName>
        <fullName evidence="3">DUF2252 domain-containing protein</fullName>
    </recommendedName>
</protein>
<evidence type="ECO:0000313" key="1">
    <source>
        <dbReference type="EMBL" id="KZB69482.1"/>
    </source>
</evidence>
<dbReference type="EMBL" id="LPVY01000001">
    <property type="protein sequence ID" value="KZB69482.1"/>
    <property type="molecule type" value="Genomic_DNA"/>
</dbReference>